<dbReference type="PANTHER" id="PTHR33116">
    <property type="entry name" value="REVERSE TRANSCRIPTASE ZINC-BINDING DOMAIN-CONTAINING PROTEIN-RELATED-RELATED"/>
    <property type="match status" value="1"/>
</dbReference>
<gene>
    <name evidence="1" type="ORF">SO802_004122</name>
</gene>
<comment type="caution">
    <text evidence="1">The sequence shown here is derived from an EMBL/GenBank/DDBJ whole genome shotgun (WGS) entry which is preliminary data.</text>
</comment>
<organism evidence="1 2">
    <name type="scientific">Lithocarpus litseifolius</name>
    <dbReference type="NCBI Taxonomy" id="425828"/>
    <lineage>
        <taxon>Eukaryota</taxon>
        <taxon>Viridiplantae</taxon>
        <taxon>Streptophyta</taxon>
        <taxon>Embryophyta</taxon>
        <taxon>Tracheophyta</taxon>
        <taxon>Spermatophyta</taxon>
        <taxon>Magnoliopsida</taxon>
        <taxon>eudicotyledons</taxon>
        <taxon>Gunneridae</taxon>
        <taxon>Pentapetalae</taxon>
        <taxon>rosids</taxon>
        <taxon>fabids</taxon>
        <taxon>Fagales</taxon>
        <taxon>Fagaceae</taxon>
        <taxon>Lithocarpus</taxon>
    </lineage>
</organism>
<evidence type="ECO:0000313" key="1">
    <source>
        <dbReference type="EMBL" id="KAL0017053.1"/>
    </source>
</evidence>
<proteinExistence type="predicted"/>
<evidence type="ECO:0008006" key="3">
    <source>
        <dbReference type="Google" id="ProtNLM"/>
    </source>
</evidence>
<keyword evidence="2" id="KW-1185">Reference proteome</keyword>
<accession>A0AAW2E5L1</accession>
<dbReference type="EMBL" id="JAZDWU010000001">
    <property type="protein sequence ID" value="KAL0017053.1"/>
    <property type="molecule type" value="Genomic_DNA"/>
</dbReference>
<dbReference type="Proteomes" id="UP001459277">
    <property type="component" value="Unassembled WGS sequence"/>
</dbReference>
<protein>
    <recommendedName>
        <fullName evidence="3">Reverse transcriptase</fullName>
    </recommendedName>
</protein>
<name>A0AAW2E5L1_9ROSI</name>
<dbReference type="PANTHER" id="PTHR33116:SF86">
    <property type="entry name" value="REVERSE TRANSCRIPTASE DOMAIN-CONTAINING PROTEIN"/>
    <property type="match status" value="1"/>
</dbReference>
<evidence type="ECO:0000313" key="2">
    <source>
        <dbReference type="Proteomes" id="UP001459277"/>
    </source>
</evidence>
<dbReference type="AlphaFoldDB" id="A0AAW2E5L1"/>
<sequence length="119" mass="13967">MGCFKISLGLCNEIEAMIKKFWWGQRGDRRKIHWVKWNDLTKSKAVGGMGFKDLAMFNDSLLAKQAWRLLHDHNSLFYKVFKARFFPNTSIMEARDLRLGSYAWRSILIGRDVIQRGAR</sequence>
<reference evidence="1 2" key="1">
    <citation type="submission" date="2024-01" db="EMBL/GenBank/DDBJ databases">
        <title>A telomere-to-telomere, gap-free genome of sweet tea (Lithocarpus litseifolius).</title>
        <authorList>
            <person name="Zhou J."/>
        </authorList>
    </citation>
    <scope>NUCLEOTIDE SEQUENCE [LARGE SCALE GENOMIC DNA]</scope>
    <source>
        <strain evidence="1">Zhou-2022a</strain>
        <tissue evidence="1">Leaf</tissue>
    </source>
</reference>